<feature type="domain" description="EF-hand" evidence="3">
    <location>
        <begin position="71"/>
        <end position="103"/>
    </location>
</feature>
<accession>A0A8T0DIE8</accession>
<sequence>MEPNALGSSWTEQITSGSSKQNSRTTTYSEIPNKMQDHEIEEIFYLIDKNKNGKISRRELQSFFKKNDCKYKSKEVKEYIKRIDQDGDGSISLMELKQALRKA</sequence>
<feature type="domain" description="EF-hand" evidence="3">
    <location>
        <begin position="35"/>
        <end position="70"/>
    </location>
</feature>
<dbReference type="Gene3D" id="1.10.238.10">
    <property type="entry name" value="EF-hand"/>
    <property type="match status" value="1"/>
</dbReference>
<dbReference type="CDD" id="cd00051">
    <property type="entry name" value="EFh"/>
    <property type="match status" value="1"/>
</dbReference>
<dbReference type="SUPFAM" id="SSF47473">
    <property type="entry name" value="EF-hand"/>
    <property type="match status" value="1"/>
</dbReference>
<keyword evidence="5" id="KW-1185">Reference proteome</keyword>
<proteinExistence type="predicted"/>
<dbReference type="EMBL" id="JTDF01004694">
    <property type="protein sequence ID" value="KAF8566738.1"/>
    <property type="molecule type" value="Genomic_DNA"/>
</dbReference>
<organism evidence="4 5">
    <name type="scientific">Paragonimus westermani</name>
    <dbReference type="NCBI Taxonomy" id="34504"/>
    <lineage>
        <taxon>Eukaryota</taxon>
        <taxon>Metazoa</taxon>
        <taxon>Spiralia</taxon>
        <taxon>Lophotrochozoa</taxon>
        <taxon>Platyhelminthes</taxon>
        <taxon>Trematoda</taxon>
        <taxon>Digenea</taxon>
        <taxon>Plagiorchiida</taxon>
        <taxon>Troglotremata</taxon>
        <taxon>Troglotrematidae</taxon>
        <taxon>Paragonimus</taxon>
    </lineage>
</organism>
<dbReference type="InterPro" id="IPR002048">
    <property type="entry name" value="EF_hand_dom"/>
</dbReference>
<name>A0A8T0DIE8_9TREM</name>
<reference evidence="4 5" key="1">
    <citation type="submission" date="2019-07" db="EMBL/GenBank/DDBJ databases">
        <title>Annotation for the trematode Paragonimus westermani.</title>
        <authorList>
            <person name="Choi Y.-J."/>
        </authorList>
    </citation>
    <scope>NUCLEOTIDE SEQUENCE [LARGE SCALE GENOMIC DNA]</scope>
    <source>
        <strain evidence="4">180907_Pwestermani</strain>
    </source>
</reference>
<comment type="caution">
    <text evidence="4">The sequence shown here is derived from an EMBL/GenBank/DDBJ whole genome shotgun (WGS) entry which is preliminary data.</text>
</comment>
<evidence type="ECO:0000313" key="4">
    <source>
        <dbReference type="EMBL" id="KAF8566738.1"/>
    </source>
</evidence>
<dbReference type="PROSITE" id="PS00018">
    <property type="entry name" value="EF_HAND_1"/>
    <property type="match status" value="2"/>
</dbReference>
<dbReference type="GO" id="GO:0005509">
    <property type="term" value="F:calcium ion binding"/>
    <property type="evidence" value="ECO:0007669"/>
    <property type="project" value="InterPro"/>
</dbReference>
<dbReference type="Proteomes" id="UP000699462">
    <property type="component" value="Unassembled WGS sequence"/>
</dbReference>
<evidence type="ECO:0000313" key="5">
    <source>
        <dbReference type="Proteomes" id="UP000699462"/>
    </source>
</evidence>
<gene>
    <name evidence="4" type="ORF">P879_03622</name>
</gene>
<evidence type="ECO:0000259" key="3">
    <source>
        <dbReference type="PROSITE" id="PS50222"/>
    </source>
</evidence>
<keyword evidence="1" id="KW-0106">Calcium</keyword>
<protein>
    <recommendedName>
        <fullName evidence="3">EF-hand domain-containing protein</fullName>
    </recommendedName>
</protein>
<dbReference type="PROSITE" id="PS50222">
    <property type="entry name" value="EF_HAND_2"/>
    <property type="match status" value="2"/>
</dbReference>
<dbReference type="OrthoDB" id="26525at2759"/>
<evidence type="ECO:0000256" key="2">
    <source>
        <dbReference type="SAM" id="MobiDB-lite"/>
    </source>
</evidence>
<dbReference type="InterPro" id="IPR018247">
    <property type="entry name" value="EF_Hand_1_Ca_BS"/>
</dbReference>
<evidence type="ECO:0000256" key="1">
    <source>
        <dbReference type="ARBA" id="ARBA00022837"/>
    </source>
</evidence>
<dbReference type="SMART" id="SM00054">
    <property type="entry name" value="EFh"/>
    <property type="match status" value="2"/>
</dbReference>
<dbReference type="Pfam" id="PF13499">
    <property type="entry name" value="EF-hand_7"/>
    <property type="match status" value="1"/>
</dbReference>
<feature type="compositionally biased region" description="Polar residues" evidence="2">
    <location>
        <begin position="1"/>
        <end position="30"/>
    </location>
</feature>
<dbReference type="AlphaFoldDB" id="A0A8T0DIE8"/>
<dbReference type="InterPro" id="IPR011992">
    <property type="entry name" value="EF-hand-dom_pair"/>
</dbReference>
<feature type="region of interest" description="Disordered" evidence="2">
    <location>
        <begin position="1"/>
        <end position="33"/>
    </location>
</feature>